<reference evidence="28" key="1">
    <citation type="submission" date="2021-10" db="EMBL/GenBank/DDBJ databases">
        <title>Tropical sea cucumber genome reveals ecological adaptation and Cuvierian tubules defense mechanism.</title>
        <authorList>
            <person name="Chen T."/>
        </authorList>
    </citation>
    <scope>NUCLEOTIDE SEQUENCE</scope>
    <source>
        <strain evidence="28">Nanhai2018</strain>
        <tissue evidence="28">Muscle</tissue>
    </source>
</reference>
<dbReference type="GO" id="GO:0005524">
    <property type="term" value="F:ATP binding"/>
    <property type="evidence" value="ECO:0007669"/>
    <property type="project" value="UniProtKB-UniRule"/>
</dbReference>
<keyword evidence="17" id="KW-0539">Nucleus</keyword>
<evidence type="ECO:0000256" key="2">
    <source>
        <dbReference type="ARBA" id="ARBA00004286"/>
    </source>
</evidence>
<dbReference type="PROSITE" id="PS00108">
    <property type="entry name" value="PROTEIN_KINASE_ST"/>
    <property type="match status" value="1"/>
</dbReference>
<accession>A0A9Q1BXQ5</accession>
<evidence type="ECO:0000256" key="20">
    <source>
        <dbReference type="ARBA" id="ARBA00032547"/>
    </source>
</evidence>
<dbReference type="EC" id="2.7.11.1" evidence="5"/>
<dbReference type="Gene3D" id="1.10.510.10">
    <property type="entry name" value="Transferase(Phosphotransferase) domain 1"/>
    <property type="match status" value="1"/>
</dbReference>
<keyword evidence="9 25" id="KW-0723">Serine/threonine-protein kinase</keyword>
<dbReference type="PROSITE" id="PS50011">
    <property type="entry name" value="PROTEIN_KINASE_DOM"/>
    <property type="match status" value="1"/>
</dbReference>
<evidence type="ECO:0000256" key="5">
    <source>
        <dbReference type="ARBA" id="ARBA00012513"/>
    </source>
</evidence>
<dbReference type="Pfam" id="PF00069">
    <property type="entry name" value="Pkinase"/>
    <property type="match status" value="1"/>
</dbReference>
<dbReference type="InterPro" id="IPR008271">
    <property type="entry name" value="Ser/Thr_kinase_AS"/>
</dbReference>
<evidence type="ECO:0000259" key="27">
    <source>
        <dbReference type="PROSITE" id="PS50011"/>
    </source>
</evidence>
<evidence type="ECO:0000256" key="10">
    <source>
        <dbReference type="ARBA" id="ARBA00022553"/>
    </source>
</evidence>
<comment type="catalytic activity">
    <reaction evidence="21">
        <text>L-threonyl-[protein] + ATP = O-phospho-L-threonyl-[protein] + ADP + H(+)</text>
        <dbReference type="Rhea" id="RHEA:46608"/>
        <dbReference type="Rhea" id="RHEA-COMP:11060"/>
        <dbReference type="Rhea" id="RHEA-COMP:11605"/>
        <dbReference type="ChEBI" id="CHEBI:15378"/>
        <dbReference type="ChEBI" id="CHEBI:30013"/>
        <dbReference type="ChEBI" id="CHEBI:30616"/>
        <dbReference type="ChEBI" id="CHEBI:61977"/>
        <dbReference type="ChEBI" id="CHEBI:456216"/>
        <dbReference type="EC" id="2.7.11.1"/>
    </reaction>
</comment>
<dbReference type="GO" id="GO:0005813">
    <property type="term" value="C:centrosome"/>
    <property type="evidence" value="ECO:0007669"/>
    <property type="project" value="UniProtKB-SubCell"/>
</dbReference>
<evidence type="ECO:0000256" key="18">
    <source>
        <dbReference type="ARBA" id="ARBA00023306"/>
    </source>
</evidence>
<dbReference type="FunFam" id="1.10.510.10:FF:000301">
    <property type="entry name" value="Serine/threonine-protein kinase Chk1"/>
    <property type="match status" value="1"/>
</dbReference>
<keyword evidence="29" id="KW-1185">Reference proteome</keyword>
<feature type="region of interest" description="Disordered" evidence="26">
    <location>
        <begin position="265"/>
        <end position="321"/>
    </location>
</feature>
<dbReference type="OrthoDB" id="539158at2759"/>
<dbReference type="InterPro" id="IPR017441">
    <property type="entry name" value="Protein_kinase_ATP_BS"/>
</dbReference>
<name>A0A9Q1BXQ5_HOLLE</name>
<evidence type="ECO:0000256" key="22">
    <source>
        <dbReference type="ARBA" id="ARBA00048679"/>
    </source>
</evidence>
<dbReference type="AlphaFoldDB" id="A0A9Q1BXQ5"/>
<evidence type="ECO:0000313" key="29">
    <source>
        <dbReference type="Proteomes" id="UP001152320"/>
    </source>
</evidence>
<keyword evidence="8" id="KW-0963">Cytoplasm</keyword>
<dbReference type="GO" id="GO:0005737">
    <property type="term" value="C:cytoplasm"/>
    <property type="evidence" value="ECO:0007669"/>
    <property type="project" value="TreeGrafter"/>
</dbReference>
<evidence type="ECO:0000313" key="28">
    <source>
        <dbReference type="EMBL" id="KAJ8034772.1"/>
    </source>
</evidence>
<evidence type="ECO:0000256" key="12">
    <source>
        <dbReference type="ARBA" id="ARBA00022741"/>
    </source>
</evidence>
<evidence type="ECO:0000256" key="11">
    <source>
        <dbReference type="ARBA" id="ARBA00022679"/>
    </source>
</evidence>
<evidence type="ECO:0000256" key="21">
    <source>
        <dbReference type="ARBA" id="ARBA00047899"/>
    </source>
</evidence>
<evidence type="ECO:0000256" key="16">
    <source>
        <dbReference type="ARBA" id="ARBA00023212"/>
    </source>
</evidence>
<comment type="subcellular location">
    <subcellularLocation>
        <location evidence="2">Chromosome</location>
    </subcellularLocation>
    <subcellularLocation>
        <location evidence="3">Cytoplasm</location>
        <location evidence="3">Cytoskeleton</location>
        <location evidence="3">Microtubule organizing center</location>
        <location evidence="3">Centrosome</location>
    </subcellularLocation>
    <subcellularLocation>
        <location evidence="1">Nucleus</location>
    </subcellularLocation>
</comment>
<dbReference type="GO" id="GO:0005694">
    <property type="term" value="C:chromosome"/>
    <property type="evidence" value="ECO:0007669"/>
    <property type="project" value="UniProtKB-SubCell"/>
</dbReference>
<dbReference type="GO" id="GO:0005634">
    <property type="term" value="C:nucleus"/>
    <property type="evidence" value="ECO:0007669"/>
    <property type="project" value="UniProtKB-SubCell"/>
</dbReference>
<dbReference type="SMART" id="SM00220">
    <property type="entry name" value="S_TKc"/>
    <property type="match status" value="1"/>
</dbReference>
<feature type="domain" description="Protein kinase" evidence="27">
    <location>
        <begin position="9"/>
        <end position="263"/>
    </location>
</feature>
<evidence type="ECO:0000256" key="4">
    <source>
        <dbReference type="ARBA" id="ARBA00010791"/>
    </source>
</evidence>
<evidence type="ECO:0000256" key="24">
    <source>
        <dbReference type="PROSITE-ProRule" id="PRU10141"/>
    </source>
</evidence>
<keyword evidence="16" id="KW-0206">Cytoskeleton</keyword>
<dbReference type="EMBL" id="JAIZAY010000010">
    <property type="protein sequence ID" value="KAJ8034772.1"/>
    <property type="molecule type" value="Genomic_DNA"/>
</dbReference>
<evidence type="ECO:0000256" key="23">
    <source>
        <dbReference type="ARBA" id="ARBA00070697"/>
    </source>
</evidence>
<dbReference type="Proteomes" id="UP001152320">
    <property type="component" value="Chromosome 10"/>
</dbReference>
<feature type="compositionally biased region" description="Polar residues" evidence="26">
    <location>
        <begin position="294"/>
        <end position="308"/>
    </location>
</feature>
<keyword evidence="15 24" id="KW-0067">ATP-binding</keyword>
<evidence type="ECO:0000256" key="13">
    <source>
        <dbReference type="ARBA" id="ARBA00022763"/>
    </source>
</evidence>
<organism evidence="28 29">
    <name type="scientific">Holothuria leucospilota</name>
    <name type="common">Black long sea cucumber</name>
    <name type="synonym">Mertensiothuria leucospilota</name>
    <dbReference type="NCBI Taxonomy" id="206669"/>
    <lineage>
        <taxon>Eukaryota</taxon>
        <taxon>Metazoa</taxon>
        <taxon>Echinodermata</taxon>
        <taxon>Eleutherozoa</taxon>
        <taxon>Echinozoa</taxon>
        <taxon>Holothuroidea</taxon>
        <taxon>Aspidochirotacea</taxon>
        <taxon>Aspidochirotida</taxon>
        <taxon>Holothuriidae</taxon>
        <taxon>Holothuria</taxon>
    </lineage>
</organism>
<dbReference type="GO" id="GO:0000077">
    <property type="term" value="P:DNA damage checkpoint signaling"/>
    <property type="evidence" value="ECO:0007669"/>
    <property type="project" value="InterPro"/>
</dbReference>
<evidence type="ECO:0000256" key="15">
    <source>
        <dbReference type="ARBA" id="ARBA00022840"/>
    </source>
</evidence>
<dbReference type="InterPro" id="IPR000719">
    <property type="entry name" value="Prot_kinase_dom"/>
</dbReference>
<evidence type="ECO:0000256" key="26">
    <source>
        <dbReference type="SAM" id="MobiDB-lite"/>
    </source>
</evidence>
<evidence type="ECO:0000256" key="6">
    <source>
        <dbReference type="ARBA" id="ARBA00022045"/>
    </source>
</evidence>
<evidence type="ECO:0000256" key="14">
    <source>
        <dbReference type="ARBA" id="ARBA00022777"/>
    </source>
</evidence>
<dbReference type="SUPFAM" id="SSF56112">
    <property type="entry name" value="Protein kinase-like (PK-like)"/>
    <property type="match status" value="1"/>
</dbReference>
<keyword evidence="14 28" id="KW-0418">Kinase</keyword>
<dbReference type="GO" id="GO:0004674">
    <property type="term" value="F:protein serine/threonine kinase activity"/>
    <property type="evidence" value="ECO:0007669"/>
    <property type="project" value="UniProtKB-KW"/>
</dbReference>
<sequence>MTTPFVDGWDFVQTLGEGAYGEVKLALNRSTQEAVAVKVLQLTKQTVDAVRKEVCINRMLSDPHIIRFYGQRREENIQYLFLEYASGGELFDRIEPDVGMPAGEAHRFFSQLISGVEYLHEKGVTHRDLKPENLLLDDGDNLKISDFGLATVFRHQGQERRLGKCCGTPPYVAPEILKKKEYWAQPADVWSCGIILVAMLAGELPWDEPTPACKEYNDWLERKIQVSPWKKIDMVALALLRNILWQEPQRRYTIQQIKKDRWFRTKGHSNRIPSSSPTGQGSFKRLCSDHDLSPASSMHSNEHISASQPAPHLPNSPVVSSATVTEDSVQNLIHTVSFSQPVHTDNMLLSTQVCGTQGSQTPFQKLVKRMTRFFSKLDQEETKKALTDALDSLRYSWKIHHANQVTVTLNDKRKNRLTFKVNLLDMEGSVLVDFRLSKGDGLEFKRHFMKIRKELVRIIGREPTSILGLSLSSRSNLVEADSSEKENK</sequence>
<evidence type="ECO:0000256" key="1">
    <source>
        <dbReference type="ARBA" id="ARBA00004123"/>
    </source>
</evidence>
<dbReference type="FunFam" id="3.30.310.80:FF:000007">
    <property type="entry name" value="Serine/threonine-protein kinase Chk1 isoform 1"/>
    <property type="match status" value="1"/>
</dbReference>
<dbReference type="InterPro" id="IPR034670">
    <property type="entry name" value="Chk1_catalytic_dom"/>
</dbReference>
<evidence type="ECO:0000256" key="25">
    <source>
        <dbReference type="RuleBase" id="RU000304"/>
    </source>
</evidence>
<evidence type="ECO:0000256" key="7">
    <source>
        <dbReference type="ARBA" id="ARBA00022454"/>
    </source>
</evidence>
<dbReference type="Gene3D" id="3.30.200.20">
    <property type="entry name" value="Phosphorylase Kinase, domain 1"/>
    <property type="match status" value="1"/>
</dbReference>
<evidence type="ECO:0000256" key="17">
    <source>
        <dbReference type="ARBA" id="ARBA00023242"/>
    </source>
</evidence>
<evidence type="ECO:0000256" key="8">
    <source>
        <dbReference type="ARBA" id="ARBA00022490"/>
    </source>
</evidence>
<dbReference type="InterPro" id="IPR011009">
    <property type="entry name" value="Kinase-like_dom_sf"/>
</dbReference>
<comment type="similarity">
    <text evidence="4">Belongs to the protein kinase superfamily. CAMK Ser/Thr protein kinase family. NIM1 subfamily.</text>
</comment>
<dbReference type="CDD" id="cd14069">
    <property type="entry name" value="STKc_Chk1"/>
    <property type="match status" value="1"/>
</dbReference>
<keyword evidence="12 24" id="KW-0547">Nucleotide-binding</keyword>
<keyword evidence="13" id="KW-0227">DNA damage</keyword>
<dbReference type="PANTHER" id="PTHR24346:SF107">
    <property type="entry name" value="SERINE_THREONINE-PROTEIN KINASE CHK1"/>
    <property type="match status" value="1"/>
</dbReference>
<comment type="caution">
    <text evidence="28">The sequence shown here is derived from an EMBL/GenBank/DDBJ whole genome shotgun (WGS) entry which is preliminary data.</text>
</comment>
<keyword evidence="18" id="KW-0131">Cell cycle</keyword>
<feature type="binding site" evidence="24">
    <location>
        <position position="38"/>
    </location>
    <ligand>
        <name>ATP</name>
        <dbReference type="ChEBI" id="CHEBI:30616"/>
    </ligand>
</feature>
<keyword evidence="10" id="KW-0597">Phosphoprotein</keyword>
<evidence type="ECO:0000256" key="9">
    <source>
        <dbReference type="ARBA" id="ARBA00022527"/>
    </source>
</evidence>
<evidence type="ECO:0000256" key="3">
    <source>
        <dbReference type="ARBA" id="ARBA00004300"/>
    </source>
</evidence>
<dbReference type="PROSITE" id="PS00107">
    <property type="entry name" value="PROTEIN_KINASE_ATP"/>
    <property type="match status" value="1"/>
</dbReference>
<gene>
    <name evidence="28" type="ORF">HOLleu_21748</name>
</gene>
<dbReference type="PANTHER" id="PTHR24346">
    <property type="entry name" value="MAP/MICROTUBULE AFFINITY-REGULATING KINASE"/>
    <property type="match status" value="1"/>
</dbReference>
<keyword evidence="11" id="KW-0808">Transferase</keyword>
<evidence type="ECO:0000256" key="19">
    <source>
        <dbReference type="ARBA" id="ARBA00030691"/>
    </source>
</evidence>
<protein>
    <recommendedName>
        <fullName evidence="23">Serine/threonine-protein kinase CHK1</fullName>
        <ecNumber evidence="5">2.7.11.1</ecNumber>
    </recommendedName>
    <alternativeName>
        <fullName evidence="19">CHK1 checkpoint homolog</fullName>
    </alternativeName>
    <alternativeName>
        <fullName evidence="20">Checkpoint kinase-1</fullName>
    </alternativeName>
    <alternativeName>
        <fullName evidence="6">Serine/threonine-protein kinase Chk1</fullName>
    </alternativeName>
</protein>
<proteinExistence type="inferred from homology"/>
<dbReference type="Gene3D" id="3.30.310.80">
    <property type="entry name" value="Kinase associated domain 1, KA1"/>
    <property type="match status" value="1"/>
</dbReference>
<keyword evidence="7" id="KW-0158">Chromosome</keyword>
<comment type="catalytic activity">
    <reaction evidence="22">
        <text>L-seryl-[protein] + ATP = O-phospho-L-seryl-[protein] + ADP + H(+)</text>
        <dbReference type="Rhea" id="RHEA:17989"/>
        <dbReference type="Rhea" id="RHEA-COMP:9863"/>
        <dbReference type="Rhea" id="RHEA-COMP:11604"/>
        <dbReference type="ChEBI" id="CHEBI:15378"/>
        <dbReference type="ChEBI" id="CHEBI:29999"/>
        <dbReference type="ChEBI" id="CHEBI:30616"/>
        <dbReference type="ChEBI" id="CHEBI:83421"/>
        <dbReference type="ChEBI" id="CHEBI:456216"/>
        <dbReference type="EC" id="2.7.11.1"/>
    </reaction>
</comment>
<feature type="compositionally biased region" description="Polar residues" evidence="26">
    <location>
        <begin position="271"/>
        <end position="281"/>
    </location>
</feature>
<dbReference type="FunFam" id="3.30.200.20:FF:000229">
    <property type="entry name" value="Serine/threonine-protein kinase Chk1"/>
    <property type="match status" value="1"/>
</dbReference>